<comment type="caution">
    <text evidence="2">The sequence shown here is derived from an EMBL/GenBank/DDBJ whole genome shotgun (WGS) entry which is preliminary data.</text>
</comment>
<keyword evidence="3" id="KW-1185">Reference proteome</keyword>
<organism evidence="2 3">
    <name type="scientific">Papiliotrema laurentii</name>
    <name type="common">Cryptococcus laurentii</name>
    <dbReference type="NCBI Taxonomy" id="5418"/>
    <lineage>
        <taxon>Eukaryota</taxon>
        <taxon>Fungi</taxon>
        <taxon>Dikarya</taxon>
        <taxon>Basidiomycota</taxon>
        <taxon>Agaricomycotina</taxon>
        <taxon>Tremellomycetes</taxon>
        <taxon>Tremellales</taxon>
        <taxon>Rhynchogastremaceae</taxon>
        <taxon>Papiliotrema</taxon>
    </lineage>
</organism>
<dbReference type="Proteomes" id="UP001182556">
    <property type="component" value="Unassembled WGS sequence"/>
</dbReference>
<feature type="compositionally biased region" description="Low complexity" evidence="1">
    <location>
        <begin position="26"/>
        <end position="35"/>
    </location>
</feature>
<feature type="compositionally biased region" description="Basic and acidic residues" evidence="1">
    <location>
        <begin position="262"/>
        <end position="281"/>
    </location>
</feature>
<proteinExistence type="predicted"/>
<feature type="compositionally biased region" description="Low complexity" evidence="1">
    <location>
        <begin position="69"/>
        <end position="79"/>
    </location>
</feature>
<feature type="region of interest" description="Disordered" evidence="1">
    <location>
        <begin position="257"/>
        <end position="305"/>
    </location>
</feature>
<protein>
    <submittedName>
        <fullName evidence="2">Uncharacterized protein</fullName>
    </submittedName>
</protein>
<accession>A0AAD9L6A0</accession>
<name>A0AAD9L6A0_PAPLA</name>
<feature type="compositionally biased region" description="Basic residues" evidence="1">
    <location>
        <begin position="97"/>
        <end position="107"/>
    </location>
</feature>
<feature type="region of interest" description="Disordered" evidence="1">
    <location>
        <begin position="381"/>
        <end position="407"/>
    </location>
</feature>
<reference evidence="2" key="1">
    <citation type="submission" date="2023-02" db="EMBL/GenBank/DDBJ databases">
        <title>Identification and recombinant expression of a fungal hydrolase from Papiliotrema laurentii that hydrolyzes apple cutin and clears colloidal polyester polyurethane.</title>
        <authorList>
            <consortium name="DOE Joint Genome Institute"/>
            <person name="Roman V.A."/>
            <person name="Bojanowski C."/>
            <person name="Crable B.R."/>
            <person name="Wagner D.N."/>
            <person name="Hung C.S."/>
            <person name="Nadeau L.J."/>
            <person name="Schratz L."/>
            <person name="Haridas S."/>
            <person name="Pangilinan J."/>
            <person name="Lipzen A."/>
            <person name="Na H."/>
            <person name="Yan M."/>
            <person name="Ng V."/>
            <person name="Grigoriev I.V."/>
            <person name="Spatafora J.W."/>
            <person name="Barlow D."/>
            <person name="Biffinger J."/>
            <person name="Kelley-Loughnane N."/>
            <person name="Varaljay V.A."/>
            <person name="Crookes-Goodson W.J."/>
        </authorList>
    </citation>
    <scope>NUCLEOTIDE SEQUENCE</scope>
    <source>
        <strain evidence="2">5307AH</strain>
    </source>
</reference>
<evidence type="ECO:0000256" key="1">
    <source>
        <dbReference type="SAM" id="MobiDB-lite"/>
    </source>
</evidence>
<feature type="compositionally biased region" description="Basic and acidic residues" evidence="1">
    <location>
        <begin position="154"/>
        <end position="174"/>
    </location>
</feature>
<evidence type="ECO:0000313" key="3">
    <source>
        <dbReference type="Proteomes" id="UP001182556"/>
    </source>
</evidence>
<evidence type="ECO:0000313" key="2">
    <source>
        <dbReference type="EMBL" id="KAK1924878.1"/>
    </source>
</evidence>
<sequence length="407" mass="44494">MGFCSVPSRWKKKASSMMSDFTMRGSSSPSSQPVSNNDNYQSEDINIDRPPRKFPRGLFNSNRSADTGPPYSTPSSPSSREPKSEQSGVPPAATKRQVFRLGRRVQKSNRSSVGSSKLIACPTLPEVDLGGPLFETTDWESVARGIGRENSNNTHHDPSSSRRDPVASKEDSTHQDMGSPTEVTPIPFANKPPTSAHGMRGARPTQSLSTGPGRLLSPHSESGHLRAPGKTETSMRTVTTLPGSIPRIGDQSALHVRPRGYSRHESSHNHCTRSEDEEHVTFPDGSRLPLSGRRSPCGQPVPTDKSAVKLSLRDRLIEIGRFQETAMAKFFIHSHGDLRPLRLRVQATPVAHVQNKSRVLSNLSARPGPRRLAAKPDYNFKMIQPPGEARLPAALGAQRSLPSRPRP</sequence>
<feature type="region of interest" description="Disordered" evidence="1">
    <location>
        <begin position="1"/>
        <end position="236"/>
    </location>
</feature>
<dbReference type="AlphaFoldDB" id="A0AAD9L6A0"/>
<gene>
    <name evidence="2" type="ORF">DB88DRAFT_525452</name>
</gene>
<dbReference type="EMBL" id="JAODAN010000004">
    <property type="protein sequence ID" value="KAK1924878.1"/>
    <property type="molecule type" value="Genomic_DNA"/>
</dbReference>